<comment type="caution">
    <text evidence="1">The sequence shown here is derived from an EMBL/GenBank/DDBJ whole genome shotgun (WGS) entry which is preliminary data.</text>
</comment>
<dbReference type="RefSeq" id="WP_002116713.1">
    <property type="nucleotide sequence ID" value="NZ_JAUCFG010000002.1"/>
</dbReference>
<gene>
    <name evidence="1" type="ORF">QUG02_05385</name>
</gene>
<protein>
    <submittedName>
        <fullName evidence="1">Uncharacterized protein</fullName>
    </submittedName>
</protein>
<name>A0ABT7R3R6_9BACI</name>
<accession>A0ABT7R3R6</accession>
<evidence type="ECO:0000313" key="1">
    <source>
        <dbReference type="EMBL" id="MDM5437573.1"/>
    </source>
</evidence>
<proteinExistence type="predicted"/>
<sequence>MNQKALHHWHKEHNKRVSEFHKKHEIEIQRGENGSSLLAKWERYFYNKVISPLKKVK</sequence>
<dbReference type="EMBL" id="JAUCFG010000002">
    <property type="protein sequence ID" value="MDM5437573.1"/>
    <property type="molecule type" value="Genomic_DNA"/>
</dbReference>
<dbReference type="Proteomes" id="UP001224139">
    <property type="component" value="Unassembled WGS sequence"/>
</dbReference>
<organism evidence="1 2">
    <name type="scientific">Bacillus hominis</name>
    <dbReference type="NCBI Taxonomy" id="2817478"/>
    <lineage>
        <taxon>Bacteria</taxon>
        <taxon>Bacillati</taxon>
        <taxon>Bacillota</taxon>
        <taxon>Bacilli</taxon>
        <taxon>Bacillales</taxon>
        <taxon>Bacillaceae</taxon>
        <taxon>Bacillus</taxon>
        <taxon>Bacillus cereus group</taxon>
    </lineage>
</organism>
<keyword evidence="2" id="KW-1185">Reference proteome</keyword>
<evidence type="ECO:0000313" key="2">
    <source>
        <dbReference type="Proteomes" id="UP001224139"/>
    </source>
</evidence>
<reference evidence="1 2" key="1">
    <citation type="submission" date="2023-06" db="EMBL/GenBank/DDBJ databases">
        <title>Comparative genomics of Bacillaceae isolates and their secondary metabolite potential.</title>
        <authorList>
            <person name="Song L."/>
            <person name="Nielsen L.J."/>
            <person name="Mohite O."/>
            <person name="Xu X."/>
            <person name="Weber T."/>
            <person name="Kovacs A.T."/>
        </authorList>
    </citation>
    <scope>NUCLEOTIDE SEQUENCE [LARGE SCALE GENOMIC DNA]</scope>
    <source>
        <strain evidence="1 2">DX2.1</strain>
    </source>
</reference>